<comment type="caution">
    <text evidence="2">The sequence shown here is derived from an EMBL/GenBank/DDBJ whole genome shotgun (WGS) entry which is preliminary data.</text>
</comment>
<dbReference type="RefSeq" id="WP_204502396.1">
    <property type="nucleotide sequence ID" value="NZ_JACJKZ010000002.1"/>
</dbReference>
<feature type="region of interest" description="Disordered" evidence="1">
    <location>
        <begin position="1"/>
        <end position="36"/>
    </location>
</feature>
<reference evidence="2" key="2">
    <citation type="submission" date="2024-05" db="EMBL/GenBank/DDBJ databases">
        <title>Identification and characterization of horizontal gene transfer across gut microbiota members of farm animals based on homology search.</title>
        <authorList>
            <person name="Schwarzerova J."/>
            <person name="Nykrynova M."/>
            <person name="Jureckova K."/>
            <person name="Cejkova D."/>
            <person name="Rychlik I."/>
        </authorList>
    </citation>
    <scope>NUCLEOTIDE SEQUENCE</scope>
    <source>
        <strain evidence="2">84_SSukc20</strain>
    </source>
</reference>
<gene>
    <name evidence="2" type="ORF">QVO10_01635</name>
</gene>
<dbReference type="EMBL" id="JAUEII010000002">
    <property type="protein sequence ID" value="MDN0048098.1"/>
    <property type="molecule type" value="Genomic_DNA"/>
</dbReference>
<reference evidence="2" key="1">
    <citation type="submission" date="2023-06" db="EMBL/GenBank/DDBJ databases">
        <authorList>
            <person name="Zeman M."/>
            <person name="Kubasova T."/>
            <person name="Jahodarova E."/>
            <person name="Nykrynova M."/>
            <person name="Rychlik I."/>
        </authorList>
    </citation>
    <scope>NUCLEOTIDE SEQUENCE</scope>
    <source>
        <strain evidence="2">84_SSukc20</strain>
    </source>
</reference>
<dbReference type="Gene3D" id="1.10.1220.10">
    <property type="entry name" value="Met repressor-like"/>
    <property type="match status" value="1"/>
</dbReference>
<dbReference type="InterPro" id="IPR015354">
    <property type="entry name" value="DNA_partition_ParG"/>
</dbReference>
<keyword evidence="3" id="KW-1185">Reference proteome</keyword>
<dbReference type="Proteomes" id="UP001167871">
    <property type="component" value="Unassembled WGS sequence"/>
</dbReference>
<organism evidence="2 3">
    <name type="scientific">Bacteroides gallinaceum</name>
    <dbReference type="NCBI Taxonomy" id="1462571"/>
    <lineage>
        <taxon>Bacteria</taxon>
        <taxon>Pseudomonadati</taxon>
        <taxon>Bacteroidota</taxon>
        <taxon>Bacteroidia</taxon>
        <taxon>Bacteroidales</taxon>
        <taxon>Bacteroidaceae</taxon>
        <taxon>Bacteroides</taxon>
    </lineage>
</organism>
<sequence>MGKSDLLKDSMKGGLDGLLSPTAKSRTEKQAMPISGKKEPAVHCNFVIDKSIHTRMKYLAIEKGMSLKDIVNEAMREYLERNGK</sequence>
<dbReference type="InterPro" id="IPR010985">
    <property type="entry name" value="Ribbon_hlx_hlx"/>
</dbReference>
<evidence type="ECO:0000313" key="3">
    <source>
        <dbReference type="Proteomes" id="UP001167871"/>
    </source>
</evidence>
<protein>
    <submittedName>
        <fullName evidence="2">Plasmid partition protein ParG</fullName>
    </submittedName>
</protein>
<accession>A0ABT7X1Z0</accession>
<proteinExistence type="predicted"/>
<dbReference type="SUPFAM" id="SSF47598">
    <property type="entry name" value="Ribbon-helix-helix"/>
    <property type="match status" value="1"/>
</dbReference>
<feature type="compositionally biased region" description="Basic and acidic residues" evidence="1">
    <location>
        <begin position="1"/>
        <end position="11"/>
    </location>
</feature>
<dbReference type="InterPro" id="IPR013321">
    <property type="entry name" value="Arc_rbn_hlx_hlx"/>
</dbReference>
<name>A0ABT7X1Z0_9BACE</name>
<dbReference type="Pfam" id="PF09274">
    <property type="entry name" value="ParG"/>
    <property type="match status" value="1"/>
</dbReference>
<evidence type="ECO:0000256" key="1">
    <source>
        <dbReference type="SAM" id="MobiDB-lite"/>
    </source>
</evidence>
<evidence type="ECO:0000313" key="2">
    <source>
        <dbReference type="EMBL" id="MDN0048098.1"/>
    </source>
</evidence>